<dbReference type="SMART" id="SM00388">
    <property type="entry name" value="HisKA"/>
    <property type="match status" value="1"/>
</dbReference>
<keyword evidence="9 17" id="KW-0418">Kinase</keyword>
<name>A0A8I0ADE5_9CLOT</name>
<dbReference type="PROSITE" id="PS50109">
    <property type="entry name" value="HIS_KIN"/>
    <property type="match status" value="1"/>
</dbReference>
<evidence type="ECO:0000256" key="5">
    <source>
        <dbReference type="ARBA" id="ARBA00022553"/>
    </source>
</evidence>
<evidence type="ECO:0000256" key="8">
    <source>
        <dbReference type="ARBA" id="ARBA00022741"/>
    </source>
</evidence>
<dbReference type="SUPFAM" id="SSF158472">
    <property type="entry name" value="HAMP domain-like"/>
    <property type="match status" value="1"/>
</dbReference>
<dbReference type="CDD" id="cd00075">
    <property type="entry name" value="HATPase"/>
    <property type="match status" value="1"/>
</dbReference>
<dbReference type="EC" id="2.7.13.3" evidence="3"/>
<dbReference type="GO" id="GO:0000155">
    <property type="term" value="F:phosphorelay sensor kinase activity"/>
    <property type="evidence" value="ECO:0007669"/>
    <property type="project" value="InterPro"/>
</dbReference>
<proteinExistence type="predicted"/>
<keyword evidence="4" id="KW-1003">Cell membrane</keyword>
<evidence type="ECO:0000259" key="16">
    <source>
        <dbReference type="PROSITE" id="PS50885"/>
    </source>
</evidence>
<dbReference type="FunFam" id="3.30.565.10:FF:000006">
    <property type="entry name" value="Sensor histidine kinase WalK"/>
    <property type="match status" value="1"/>
</dbReference>
<sequence length="381" mass="43040">MNNIKIKLKWKLTLFTILIMTITSGILVFSINYDVRHTVPQLKGVINSNTGDVKIDLNSDFKAEIDNISIESAIEETTSRIYWLSITTFILVVIIGGMCTYFVVNNALIPIVELNKNIKKINEDNLTSNLSVKGPNDEIKELTISFNKMIAKLENAFTSQKRFNSSVAHELKTPLAVIKTNIDVLKRSNCKSIEEYDKTLAIVEKSILKMNLIIETMLDIIKQENAPLNESVSISEILEDIVDDLDIIADKKNIQLKLNTNNIKSKIKGNEIMLYRAFYNVIENAIKYNKINGTVNILCSEDYNIIKVKIIDTGKGIKEEEYEEIFKPFYRCEGINTYSDNGVGLGLSLTQSVIKLHGGEIKVKSKLNEGTEFNLILPYIS</sequence>
<keyword evidence="18" id="KW-1185">Reference proteome</keyword>
<evidence type="ECO:0000259" key="15">
    <source>
        <dbReference type="PROSITE" id="PS50109"/>
    </source>
</evidence>
<dbReference type="InterPro" id="IPR004358">
    <property type="entry name" value="Sig_transdc_His_kin-like_C"/>
</dbReference>
<evidence type="ECO:0000256" key="13">
    <source>
        <dbReference type="ARBA" id="ARBA00023136"/>
    </source>
</evidence>
<dbReference type="SMART" id="SM00387">
    <property type="entry name" value="HATPase_c"/>
    <property type="match status" value="1"/>
</dbReference>
<feature type="transmembrane region" description="Helical" evidence="14">
    <location>
        <begin position="12"/>
        <end position="33"/>
    </location>
</feature>
<protein>
    <recommendedName>
        <fullName evidence="3">histidine kinase</fullName>
        <ecNumber evidence="3">2.7.13.3</ecNumber>
    </recommendedName>
</protein>
<accession>A0A8I0ADE5</accession>
<dbReference type="GO" id="GO:0005524">
    <property type="term" value="F:ATP binding"/>
    <property type="evidence" value="ECO:0007669"/>
    <property type="project" value="UniProtKB-KW"/>
</dbReference>
<dbReference type="InterPro" id="IPR036890">
    <property type="entry name" value="HATPase_C_sf"/>
</dbReference>
<dbReference type="SUPFAM" id="SSF47384">
    <property type="entry name" value="Homodimeric domain of signal transducing histidine kinase"/>
    <property type="match status" value="1"/>
</dbReference>
<evidence type="ECO:0000313" key="17">
    <source>
        <dbReference type="EMBL" id="MBC5640072.1"/>
    </source>
</evidence>
<dbReference type="SUPFAM" id="SSF55874">
    <property type="entry name" value="ATPase domain of HSP90 chaperone/DNA topoisomerase II/histidine kinase"/>
    <property type="match status" value="1"/>
</dbReference>
<dbReference type="CDD" id="cd06225">
    <property type="entry name" value="HAMP"/>
    <property type="match status" value="1"/>
</dbReference>
<keyword evidence="8" id="KW-0547">Nucleotide-binding</keyword>
<feature type="domain" description="Histidine kinase" evidence="15">
    <location>
        <begin position="166"/>
        <end position="381"/>
    </location>
</feature>
<feature type="domain" description="HAMP" evidence="16">
    <location>
        <begin position="105"/>
        <end position="158"/>
    </location>
</feature>
<dbReference type="Pfam" id="PF02518">
    <property type="entry name" value="HATPase_c"/>
    <property type="match status" value="1"/>
</dbReference>
<evidence type="ECO:0000256" key="9">
    <source>
        <dbReference type="ARBA" id="ARBA00022777"/>
    </source>
</evidence>
<keyword evidence="11 14" id="KW-1133">Transmembrane helix</keyword>
<dbReference type="EMBL" id="JACOOQ010000009">
    <property type="protein sequence ID" value="MBC5640072.1"/>
    <property type="molecule type" value="Genomic_DNA"/>
</dbReference>
<dbReference type="GO" id="GO:0005886">
    <property type="term" value="C:plasma membrane"/>
    <property type="evidence" value="ECO:0007669"/>
    <property type="project" value="UniProtKB-SubCell"/>
</dbReference>
<dbReference type="InterPro" id="IPR003594">
    <property type="entry name" value="HATPase_dom"/>
</dbReference>
<dbReference type="AlphaFoldDB" id="A0A8I0ADE5"/>
<evidence type="ECO:0000256" key="2">
    <source>
        <dbReference type="ARBA" id="ARBA00004651"/>
    </source>
</evidence>
<dbReference type="InterPro" id="IPR050398">
    <property type="entry name" value="HssS/ArlS-like"/>
</dbReference>
<evidence type="ECO:0000256" key="10">
    <source>
        <dbReference type="ARBA" id="ARBA00022840"/>
    </source>
</evidence>
<dbReference type="PANTHER" id="PTHR45528">
    <property type="entry name" value="SENSOR HISTIDINE KINASE CPXA"/>
    <property type="match status" value="1"/>
</dbReference>
<dbReference type="InterPro" id="IPR036097">
    <property type="entry name" value="HisK_dim/P_sf"/>
</dbReference>
<evidence type="ECO:0000256" key="1">
    <source>
        <dbReference type="ARBA" id="ARBA00000085"/>
    </source>
</evidence>
<evidence type="ECO:0000256" key="7">
    <source>
        <dbReference type="ARBA" id="ARBA00022692"/>
    </source>
</evidence>
<evidence type="ECO:0000256" key="3">
    <source>
        <dbReference type="ARBA" id="ARBA00012438"/>
    </source>
</evidence>
<keyword evidence="13 14" id="KW-0472">Membrane</keyword>
<dbReference type="PRINTS" id="PR00344">
    <property type="entry name" value="BCTRLSENSOR"/>
</dbReference>
<dbReference type="CDD" id="cd00082">
    <property type="entry name" value="HisKA"/>
    <property type="match status" value="1"/>
</dbReference>
<feature type="transmembrane region" description="Helical" evidence="14">
    <location>
        <begin position="81"/>
        <end position="104"/>
    </location>
</feature>
<evidence type="ECO:0000313" key="18">
    <source>
        <dbReference type="Proteomes" id="UP000662088"/>
    </source>
</evidence>
<dbReference type="InterPro" id="IPR003660">
    <property type="entry name" value="HAMP_dom"/>
</dbReference>
<evidence type="ECO:0000256" key="4">
    <source>
        <dbReference type="ARBA" id="ARBA00022475"/>
    </source>
</evidence>
<organism evidence="17 18">
    <name type="scientific">Clostridium lentum</name>
    <dbReference type="NCBI Taxonomy" id="2763037"/>
    <lineage>
        <taxon>Bacteria</taxon>
        <taxon>Bacillati</taxon>
        <taxon>Bacillota</taxon>
        <taxon>Clostridia</taxon>
        <taxon>Eubacteriales</taxon>
        <taxon>Clostridiaceae</taxon>
        <taxon>Clostridium</taxon>
    </lineage>
</organism>
<gene>
    <name evidence="17" type="ORF">H8R92_06430</name>
</gene>
<comment type="catalytic activity">
    <reaction evidence="1">
        <text>ATP + protein L-histidine = ADP + protein N-phospho-L-histidine.</text>
        <dbReference type="EC" id="2.7.13.3"/>
    </reaction>
</comment>
<dbReference type="PANTHER" id="PTHR45528:SF1">
    <property type="entry name" value="SENSOR HISTIDINE KINASE CPXA"/>
    <property type="match status" value="1"/>
</dbReference>
<dbReference type="Proteomes" id="UP000662088">
    <property type="component" value="Unassembled WGS sequence"/>
</dbReference>
<dbReference type="RefSeq" id="WP_022166998.1">
    <property type="nucleotide sequence ID" value="NZ_JACOOQ010000009.1"/>
</dbReference>
<dbReference type="Gene3D" id="1.10.287.130">
    <property type="match status" value="1"/>
</dbReference>
<evidence type="ECO:0000256" key="14">
    <source>
        <dbReference type="SAM" id="Phobius"/>
    </source>
</evidence>
<keyword evidence="12" id="KW-0902">Two-component regulatory system</keyword>
<comment type="subcellular location">
    <subcellularLocation>
        <location evidence="2">Cell membrane</location>
        <topology evidence="2">Multi-pass membrane protein</topology>
    </subcellularLocation>
</comment>
<dbReference type="InterPro" id="IPR003661">
    <property type="entry name" value="HisK_dim/P_dom"/>
</dbReference>
<evidence type="ECO:0000256" key="12">
    <source>
        <dbReference type="ARBA" id="ARBA00023012"/>
    </source>
</evidence>
<evidence type="ECO:0000256" key="6">
    <source>
        <dbReference type="ARBA" id="ARBA00022679"/>
    </source>
</evidence>
<keyword evidence="7 14" id="KW-0812">Transmembrane</keyword>
<evidence type="ECO:0000256" key="11">
    <source>
        <dbReference type="ARBA" id="ARBA00022989"/>
    </source>
</evidence>
<dbReference type="Pfam" id="PF00512">
    <property type="entry name" value="HisKA"/>
    <property type="match status" value="1"/>
</dbReference>
<keyword evidence="5" id="KW-0597">Phosphoprotein</keyword>
<keyword evidence="10" id="KW-0067">ATP-binding</keyword>
<dbReference type="InterPro" id="IPR005467">
    <property type="entry name" value="His_kinase_dom"/>
</dbReference>
<reference evidence="17" key="1">
    <citation type="submission" date="2020-08" db="EMBL/GenBank/DDBJ databases">
        <title>Genome public.</title>
        <authorList>
            <person name="Liu C."/>
            <person name="Sun Q."/>
        </authorList>
    </citation>
    <scope>NUCLEOTIDE SEQUENCE</scope>
    <source>
        <strain evidence="17">NSJ-42</strain>
    </source>
</reference>
<dbReference type="Gene3D" id="6.10.340.10">
    <property type="match status" value="1"/>
</dbReference>
<keyword evidence="6" id="KW-0808">Transferase</keyword>
<dbReference type="PROSITE" id="PS50885">
    <property type="entry name" value="HAMP"/>
    <property type="match status" value="1"/>
</dbReference>
<comment type="caution">
    <text evidence="17">The sequence shown here is derived from an EMBL/GenBank/DDBJ whole genome shotgun (WGS) entry which is preliminary data.</text>
</comment>
<dbReference type="Gene3D" id="3.30.565.10">
    <property type="entry name" value="Histidine kinase-like ATPase, C-terminal domain"/>
    <property type="match status" value="1"/>
</dbReference>